<dbReference type="PANTHER" id="PTHR46268:SF15">
    <property type="entry name" value="UNIVERSAL STRESS PROTEIN HP_0031"/>
    <property type="match status" value="1"/>
</dbReference>
<reference evidence="3 4" key="1">
    <citation type="journal article" date="2014" name="Genome Announc.">
        <title>Draft Genome Sequences of a Phylogenetically Diverse Suite of Pseudomonas syringae Strains from Multiple Source Populations.</title>
        <authorList>
            <person name="Baltrus D.A."/>
            <person name="Yourstone S."/>
            <person name="Lind A."/>
            <person name="Guilbaud C."/>
            <person name="Sands D.C."/>
            <person name="Jones C.D."/>
            <person name="Morris C.E."/>
            <person name="Dangl J.L."/>
        </authorList>
    </citation>
    <scope>NUCLEOTIDE SEQUENCE [LARGE SCALE GENOMIC DNA]</scope>
    <source>
        <strain evidence="3 4">CC1524</strain>
    </source>
</reference>
<gene>
    <name evidence="3" type="ORF">N015_07750</name>
</gene>
<dbReference type="Gene3D" id="3.40.50.12370">
    <property type="match status" value="1"/>
</dbReference>
<protein>
    <submittedName>
        <fullName evidence="3">Universal stress protein</fullName>
    </submittedName>
</protein>
<comment type="similarity">
    <text evidence="1">Belongs to the universal stress protein A family.</text>
</comment>
<accession>A0ABX6H9X3</accession>
<dbReference type="PANTHER" id="PTHR46268">
    <property type="entry name" value="STRESS RESPONSE PROTEIN NHAX"/>
    <property type="match status" value="1"/>
</dbReference>
<feature type="domain" description="UspA" evidence="2">
    <location>
        <begin position="164"/>
        <end position="281"/>
    </location>
</feature>
<dbReference type="Pfam" id="PF00582">
    <property type="entry name" value="Usp"/>
    <property type="match status" value="2"/>
</dbReference>
<dbReference type="RefSeq" id="WP_024686242.1">
    <property type="nucleotide sequence ID" value="NZ_CP047265.1"/>
</dbReference>
<evidence type="ECO:0000259" key="2">
    <source>
        <dbReference type="Pfam" id="PF00582"/>
    </source>
</evidence>
<name>A0ABX6H9X3_9PSED</name>
<dbReference type="CDD" id="cd00293">
    <property type="entry name" value="USP-like"/>
    <property type="match status" value="2"/>
</dbReference>
<sequence>MKIIACIDNATFADEVCDYAAWAAHQTALPVTLLHVLDRDRFPIAGDLSGYIGLGSREHLLAELTKLDEQRAKLALENGMSVLKYAQQRIVLTGQEAPQTRQQHGHLIDTLKELQPEASLIVMGWGHEVNDAGTRALGSQLESIIRTLHCPILVASFAFKQPQRVMLAFDGSPAALETAKRLAGSSLCKSLPIHVVMVGTDSVERSAQLESARLTLTEAGCTVNVATMEGDVETALHDYLAKNAIDLLVMGAYGRSRLRQLLAGSITTHLLATSNIPLLILH</sequence>
<dbReference type="InterPro" id="IPR006015">
    <property type="entry name" value="Universal_stress_UspA"/>
</dbReference>
<organism evidence="3 4">
    <name type="scientific">Pseudomonas asturiensis</name>
    <dbReference type="NCBI Taxonomy" id="1190415"/>
    <lineage>
        <taxon>Bacteria</taxon>
        <taxon>Pseudomonadati</taxon>
        <taxon>Pseudomonadota</taxon>
        <taxon>Gammaproteobacteria</taxon>
        <taxon>Pseudomonadales</taxon>
        <taxon>Pseudomonadaceae</taxon>
        <taxon>Pseudomonas</taxon>
    </lineage>
</organism>
<dbReference type="PRINTS" id="PR01438">
    <property type="entry name" value="UNVRSLSTRESS"/>
</dbReference>
<dbReference type="Proteomes" id="UP000464644">
    <property type="component" value="Chromosome"/>
</dbReference>
<evidence type="ECO:0000313" key="4">
    <source>
        <dbReference type="Proteomes" id="UP000464644"/>
    </source>
</evidence>
<dbReference type="EMBL" id="CP047265">
    <property type="protein sequence ID" value="QHF02310.1"/>
    <property type="molecule type" value="Genomic_DNA"/>
</dbReference>
<keyword evidence="4" id="KW-1185">Reference proteome</keyword>
<dbReference type="InterPro" id="IPR006016">
    <property type="entry name" value="UspA"/>
</dbReference>
<evidence type="ECO:0000256" key="1">
    <source>
        <dbReference type="ARBA" id="ARBA00008791"/>
    </source>
</evidence>
<evidence type="ECO:0000313" key="3">
    <source>
        <dbReference type="EMBL" id="QHF02310.1"/>
    </source>
</evidence>
<dbReference type="SUPFAM" id="SSF52402">
    <property type="entry name" value="Adenine nucleotide alpha hydrolases-like"/>
    <property type="match status" value="2"/>
</dbReference>
<proteinExistence type="inferred from homology"/>
<feature type="domain" description="UspA" evidence="2">
    <location>
        <begin position="2"/>
        <end position="154"/>
    </location>
</feature>